<dbReference type="InterPro" id="IPR036908">
    <property type="entry name" value="RlpA-like_sf"/>
</dbReference>
<name>A0A7W8V4Q0_PARAM</name>
<dbReference type="RefSeq" id="WP_221311683.1">
    <property type="nucleotide sequence ID" value="NZ_JACHDD010000002.1"/>
</dbReference>
<dbReference type="EMBL" id="JACHDD010000002">
    <property type="protein sequence ID" value="MBB5423086.1"/>
    <property type="molecule type" value="Genomic_DNA"/>
</dbReference>
<organism evidence="2 3">
    <name type="scientific">Paraburkholderia atlantica</name>
    <dbReference type="NCBI Taxonomy" id="2654982"/>
    <lineage>
        <taxon>Bacteria</taxon>
        <taxon>Pseudomonadati</taxon>
        <taxon>Pseudomonadota</taxon>
        <taxon>Betaproteobacteria</taxon>
        <taxon>Burkholderiales</taxon>
        <taxon>Burkholderiaceae</taxon>
        <taxon>Paraburkholderia</taxon>
    </lineage>
</organism>
<evidence type="ECO:0000313" key="2">
    <source>
        <dbReference type="EMBL" id="MBB5423086.1"/>
    </source>
</evidence>
<sequence length="316" mass="33898">MPDNANWVTVHDSAFTNTNPDSCVEVRIASNLLSWEIPDNRYDDKLPVIPSSARVQHGKILYRMPIKAKIKICGGPPLSGRTISIKSNRMNDSVRVAGPTDSNGCAMIILESREPGDLTLSIADEDITSAPLPITLKEAWYESGFHITHYIVADERDAHGPMVQACGVSGSHRQDFLYGAGGVPMQGTGETLDHRFIRWNGGGGGWHHNAAGNPDILNNPTQARLSETDAAHGRFADVVANRSIAVDPTVIPPRSRVYITSGNGSRVVGERSADDTGGGIRGAHIDHFSGPGSAATRAWQASGGDLQNARVKFLGY</sequence>
<feature type="domain" description="3D" evidence="1">
    <location>
        <begin position="242"/>
        <end position="299"/>
    </location>
</feature>
<comment type="caution">
    <text evidence="2">The sequence shown here is derived from an EMBL/GenBank/DDBJ whole genome shotgun (WGS) entry which is preliminary data.</text>
</comment>
<dbReference type="CDD" id="cd22785">
    <property type="entry name" value="DPBB_MltA-like"/>
    <property type="match status" value="1"/>
</dbReference>
<dbReference type="InterPro" id="IPR010611">
    <property type="entry name" value="3D_dom"/>
</dbReference>
<dbReference type="SUPFAM" id="SSF50685">
    <property type="entry name" value="Barwin-like endoglucanases"/>
    <property type="match status" value="1"/>
</dbReference>
<dbReference type="GO" id="GO:0019867">
    <property type="term" value="C:outer membrane"/>
    <property type="evidence" value="ECO:0007669"/>
    <property type="project" value="InterPro"/>
</dbReference>
<proteinExistence type="predicted"/>
<protein>
    <submittedName>
        <fullName evidence="2">3D (Asp-Asp-Asp) domain-containing protein</fullName>
    </submittedName>
</protein>
<dbReference type="GO" id="GO:0004553">
    <property type="term" value="F:hydrolase activity, hydrolyzing O-glycosyl compounds"/>
    <property type="evidence" value="ECO:0007669"/>
    <property type="project" value="InterPro"/>
</dbReference>
<keyword evidence="3" id="KW-1185">Reference proteome</keyword>
<dbReference type="Pfam" id="PF06725">
    <property type="entry name" value="3D"/>
    <property type="match status" value="1"/>
</dbReference>
<dbReference type="GO" id="GO:0009254">
    <property type="term" value="P:peptidoglycan turnover"/>
    <property type="evidence" value="ECO:0007669"/>
    <property type="project" value="InterPro"/>
</dbReference>
<dbReference type="AlphaFoldDB" id="A0A7W8V4Q0"/>
<evidence type="ECO:0000259" key="1">
    <source>
        <dbReference type="Pfam" id="PF06725"/>
    </source>
</evidence>
<dbReference type="Gene3D" id="2.40.40.10">
    <property type="entry name" value="RlpA-like domain"/>
    <property type="match status" value="1"/>
</dbReference>
<evidence type="ECO:0000313" key="3">
    <source>
        <dbReference type="Proteomes" id="UP000592780"/>
    </source>
</evidence>
<accession>A0A7W8V4Q0</accession>
<gene>
    <name evidence="2" type="ORF">HDG40_001228</name>
</gene>
<dbReference type="Proteomes" id="UP000592780">
    <property type="component" value="Unassembled WGS sequence"/>
</dbReference>
<reference evidence="2 3" key="1">
    <citation type="submission" date="2020-08" db="EMBL/GenBank/DDBJ databases">
        <title>Genomic Encyclopedia of Type Strains, Phase IV (KMG-V): Genome sequencing to study the core and pangenomes of soil and plant-associated prokaryotes.</title>
        <authorList>
            <person name="Whitman W."/>
        </authorList>
    </citation>
    <scope>NUCLEOTIDE SEQUENCE [LARGE SCALE GENOMIC DNA]</scope>
    <source>
        <strain evidence="2 3">JPY158</strain>
    </source>
</reference>